<dbReference type="CDD" id="cd04586">
    <property type="entry name" value="CBS_pair_BON_assoc"/>
    <property type="match status" value="1"/>
</dbReference>
<name>A0A6I6NLL3_9ACTN</name>
<dbReference type="InterPro" id="IPR051462">
    <property type="entry name" value="CBS_domain-containing"/>
</dbReference>
<feature type="domain" description="CBS" evidence="5">
    <location>
        <begin position="97"/>
        <end position="153"/>
    </location>
</feature>
<dbReference type="InterPro" id="IPR046342">
    <property type="entry name" value="CBS_dom_sf"/>
</dbReference>
<dbReference type="Gene3D" id="3.30.1340.30">
    <property type="match status" value="1"/>
</dbReference>
<dbReference type="PROSITE" id="PS51371">
    <property type="entry name" value="CBS"/>
    <property type="match status" value="2"/>
</dbReference>
<dbReference type="SUPFAM" id="SSF54631">
    <property type="entry name" value="CBS-domain pair"/>
    <property type="match status" value="1"/>
</dbReference>
<keyword evidence="2" id="KW-0129">CBS domain</keyword>
<sequence>MEPTRIGAVMTDDVVTADYGTPFKDVVRLLREHRVSGLPVTDEDDKVIGVVSETDLMQRQAVLSEPRSRLGTWVHQLRRGARKNSARLRARTAGGVMSAPAVTVPAEATVREAARLMTLHGIERLPVVDEEDRLVGIVTRRDLLQVFVRTDEEIRQAVRSEVLVDALRLGPNTVDVDVYDGVVTLTGQLEHRSDATMAVALARRLDGVVDVVDHLTYRFDDRHAQPAGPAAHGEADDWSHNL</sequence>
<dbReference type="PANTHER" id="PTHR48108:SF6">
    <property type="entry name" value="CBS DOMAIN-CONTAINING PROTEIN CBSX1, CHLOROPLASTIC"/>
    <property type="match status" value="1"/>
</dbReference>
<dbReference type="InterPro" id="IPR007055">
    <property type="entry name" value="BON_dom"/>
</dbReference>
<reference evidence="6 7" key="1">
    <citation type="submission" date="2019-12" db="EMBL/GenBank/DDBJ databases">
        <title>Streptomyces sp. strain T44 isolated from rhizosphere soil of Broussonetia papyrifera.</title>
        <authorList>
            <person name="Mo P."/>
        </authorList>
    </citation>
    <scope>NUCLEOTIDE SEQUENCE [LARGE SCALE GENOMIC DNA]</scope>
    <source>
        <strain evidence="6 7">T44</strain>
    </source>
</reference>
<evidence type="ECO:0000313" key="7">
    <source>
        <dbReference type="Proteomes" id="UP000436138"/>
    </source>
</evidence>
<accession>A0A6I6NLL3</accession>
<protein>
    <submittedName>
        <fullName evidence="6">CBS domain-containing protein</fullName>
    </submittedName>
</protein>
<dbReference type="KEGG" id="sbro:GQF42_42785"/>
<proteinExistence type="predicted"/>
<dbReference type="InterPro" id="IPR017080">
    <property type="entry name" value="UCP036990_CBS_BON"/>
</dbReference>
<dbReference type="PROSITE" id="PS50914">
    <property type="entry name" value="BON"/>
    <property type="match status" value="1"/>
</dbReference>
<organism evidence="6 7">
    <name type="scientific">Streptomyces broussonetiae</name>
    <dbReference type="NCBI Taxonomy" id="2686304"/>
    <lineage>
        <taxon>Bacteria</taxon>
        <taxon>Bacillati</taxon>
        <taxon>Actinomycetota</taxon>
        <taxon>Actinomycetes</taxon>
        <taxon>Kitasatosporales</taxon>
        <taxon>Streptomycetaceae</taxon>
        <taxon>Streptomyces</taxon>
    </lineage>
</organism>
<dbReference type="InterPro" id="IPR000644">
    <property type="entry name" value="CBS_dom"/>
</dbReference>
<dbReference type="PIRSF" id="PIRSF036990">
    <property type="entry name" value="UCP036990_CBS_BON"/>
    <property type="match status" value="1"/>
</dbReference>
<dbReference type="EMBL" id="CP047020">
    <property type="protein sequence ID" value="QHA09056.1"/>
    <property type="molecule type" value="Genomic_DNA"/>
</dbReference>
<keyword evidence="1" id="KW-0677">Repeat</keyword>
<evidence type="ECO:0000259" key="4">
    <source>
        <dbReference type="PROSITE" id="PS50914"/>
    </source>
</evidence>
<gene>
    <name evidence="6" type="ORF">GQF42_42785</name>
</gene>
<dbReference type="SMART" id="SM00116">
    <property type="entry name" value="CBS"/>
    <property type="match status" value="2"/>
</dbReference>
<dbReference type="PANTHER" id="PTHR48108">
    <property type="entry name" value="CBS DOMAIN-CONTAINING PROTEIN CBSX2, CHLOROPLASTIC"/>
    <property type="match status" value="1"/>
</dbReference>
<dbReference type="Proteomes" id="UP000436138">
    <property type="component" value="Chromosome"/>
</dbReference>
<evidence type="ECO:0000256" key="2">
    <source>
        <dbReference type="PROSITE-ProRule" id="PRU00703"/>
    </source>
</evidence>
<dbReference type="Pfam" id="PF00571">
    <property type="entry name" value="CBS"/>
    <property type="match status" value="2"/>
</dbReference>
<dbReference type="AlphaFoldDB" id="A0A6I6NLL3"/>
<dbReference type="RefSeq" id="WP_158929071.1">
    <property type="nucleotide sequence ID" value="NZ_CP047020.1"/>
</dbReference>
<feature type="region of interest" description="Disordered" evidence="3">
    <location>
        <begin position="223"/>
        <end position="242"/>
    </location>
</feature>
<feature type="domain" description="CBS" evidence="5">
    <location>
        <begin position="10"/>
        <end position="69"/>
    </location>
</feature>
<evidence type="ECO:0000256" key="1">
    <source>
        <dbReference type="ARBA" id="ARBA00022737"/>
    </source>
</evidence>
<evidence type="ECO:0000256" key="3">
    <source>
        <dbReference type="SAM" id="MobiDB-lite"/>
    </source>
</evidence>
<dbReference type="Gene3D" id="3.10.580.10">
    <property type="entry name" value="CBS-domain"/>
    <property type="match status" value="1"/>
</dbReference>
<dbReference type="Pfam" id="PF04972">
    <property type="entry name" value="BON"/>
    <property type="match status" value="1"/>
</dbReference>
<feature type="compositionally biased region" description="Basic and acidic residues" evidence="3">
    <location>
        <begin position="233"/>
        <end position="242"/>
    </location>
</feature>
<evidence type="ECO:0000313" key="6">
    <source>
        <dbReference type="EMBL" id="QHA09056.1"/>
    </source>
</evidence>
<keyword evidence="7" id="KW-1185">Reference proteome</keyword>
<evidence type="ECO:0000259" key="5">
    <source>
        <dbReference type="PROSITE" id="PS51371"/>
    </source>
</evidence>
<feature type="domain" description="BON" evidence="4">
    <location>
        <begin position="150"/>
        <end position="219"/>
    </location>
</feature>